<evidence type="ECO:0000313" key="2">
    <source>
        <dbReference type="Proteomes" id="UP001153714"/>
    </source>
</evidence>
<keyword evidence="2" id="KW-1185">Reference proteome</keyword>
<name>A0A9N9R844_9NEOP</name>
<dbReference type="Proteomes" id="UP001153714">
    <property type="component" value="Chromosome 3"/>
</dbReference>
<dbReference type="OrthoDB" id="7454255at2759"/>
<dbReference type="EMBL" id="OU893334">
    <property type="protein sequence ID" value="CAG9791465.1"/>
    <property type="molecule type" value="Genomic_DNA"/>
</dbReference>
<reference evidence="1" key="1">
    <citation type="submission" date="2021-12" db="EMBL/GenBank/DDBJ databases">
        <authorList>
            <person name="King R."/>
        </authorList>
    </citation>
    <scope>NUCLEOTIDE SEQUENCE</scope>
</reference>
<protein>
    <submittedName>
        <fullName evidence="1">Uncharacterized protein</fullName>
    </submittedName>
</protein>
<proteinExistence type="predicted"/>
<sequence>MGNHSKCTISITPPDIKDVFRINSKPSNNTLIVEFTFIIMKERFLSGLRQFNKKHNDGGLLSTHHLKTDGPKLQIFVSENLSKKNHFYLAREFKKTHKYKYRWTSFRRIYLLQDDGSPLI</sequence>
<dbReference type="AlphaFoldDB" id="A0A9N9R844"/>
<organism evidence="1 2">
    <name type="scientific">Diatraea saccharalis</name>
    <name type="common">sugarcane borer</name>
    <dbReference type="NCBI Taxonomy" id="40085"/>
    <lineage>
        <taxon>Eukaryota</taxon>
        <taxon>Metazoa</taxon>
        <taxon>Ecdysozoa</taxon>
        <taxon>Arthropoda</taxon>
        <taxon>Hexapoda</taxon>
        <taxon>Insecta</taxon>
        <taxon>Pterygota</taxon>
        <taxon>Neoptera</taxon>
        <taxon>Endopterygota</taxon>
        <taxon>Lepidoptera</taxon>
        <taxon>Glossata</taxon>
        <taxon>Ditrysia</taxon>
        <taxon>Pyraloidea</taxon>
        <taxon>Crambidae</taxon>
        <taxon>Crambinae</taxon>
        <taxon>Diatraea</taxon>
    </lineage>
</organism>
<evidence type="ECO:0000313" key="1">
    <source>
        <dbReference type="EMBL" id="CAG9791465.1"/>
    </source>
</evidence>
<reference evidence="1" key="2">
    <citation type="submission" date="2022-10" db="EMBL/GenBank/DDBJ databases">
        <authorList>
            <consortium name="ENA_rothamsted_submissions"/>
            <consortium name="culmorum"/>
            <person name="King R."/>
        </authorList>
    </citation>
    <scope>NUCLEOTIDE SEQUENCE</scope>
</reference>
<accession>A0A9N9R844</accession>
<gene>
    <name evidence="1" type="ORF">DIATSA_LOCUS9077</name>
</gene>